<evidence type="ECO:0000313" key="1">
    <source>
        <dbReference type="EMBL" id="KAF3552914.1"/>
    </source>
</evidence>
<dbReference type="Proteomes" id="UP000712600">
    <property type="component" value="Unassembled WGS sequence"/>
</dbReference>
<reference evidence="1" key="1">
    <citation type="submission" date="2019-12" db="EMBL/GenBank/DDBJ databases">
        <title>Genome sequencing and annotation of Brassica cretica.</title>
        <authorList>
            <person name="Studholme D.J."/>
            <person name="Sarris P."/>
        </authorList>
    </citation>
    <scope>NUCLEOTIDE SEQUENCE</scope>
    <source>
        <strain evidence="1">PFS-109/04</strain>
        <tissue evidence="1">Leaf</tissue>
    </source>
</reference>
<protein>
    <submittedName>
        <fullName evidence="1">Uncharacterized protein</fullName>
    </submittedName>
</protein>
<proteinExistence type="predicted"/>
<comment type="caution">
    <text evidence="1">The sequence shown here is derived from an EMBL/GenBank/DDBJ whole genome shotgun (WGS) entry which is preliminary data.</text>
</comment>
<gene>
    <name evidence="1" type="ORF">F2Q69_00013338</name>
</gene>
<dbReference type="AlphaFoldDB" id="A0A8S9QJC5"/>
<dbReference type="EMBL" id="QGKX02000996">
    <property type="protein sequence ID" value="KAF3552914.1"/>
    <property type="molecule type" value="Genomic_DNA"/>
</dbReference>
<organism evidence="1 2">
    <name type="scientific">Brassica cretica</name>
    <name type="common">Mustard</name>
    <dbReference type="NCBI Taxonomy" id="69181"/>
    <lineage>
        <taxon>Eukaryota</taxon>
        <taxon>Viridiplantae</taxon>
        <taxon>Streptophyta</taxon>
        <taxon>Embryophyta</taxon>
        <taxon>Tracheophyta</taxon>
        <taxon>Spermatophyta</taxon>
        <taxon>Magnoliopsida</taxon>
        <taxon>eudicotyledons</taxon>
        <taxon>Gunneridae</taxon>
        <taxon>Pentapetalae</taxon>
        <taxon>rosids</taxon>
        <taxon>malvids</taxon>
        <taxon>Brassicales</taxon>
        <taxon>Brassicaceae</taxon>
        <taxon>Brassiceae</taxon>
        <taxon>Brassica</taxon>
    </lineage>
</organism>
<accession>A0A8S9QJC5</accession>
<name>A0A8S9QJC5_BRACR</name>
<evidence type="ECO:0000313" key="2">
    <source>
        <dbReference type="Proteomes" id="UP000712600"/>
    </source>
</evidence>
<sequence length="138" mass="15626">MGASEFRFFLSCDINSPVTFRIDKLDGIPPPSRNPLIRNLKLNVRTCFFLLRPDSASPFQLLFQLQLSSSNSNLSRVELTDRQPSSIVNLLQLSRQQNWWVNPIGIHLSGCVGEQPQPKHPRIKHALIPTCKAPTRLP</sequence>